<feature type="transmembrane region" description="Helical" evidence="2">
    <location>
        <begin position="46"/>
        <end position="67"/>
    </location>
</feature>
<feature type="transmembrane region" description="Helical" evidence="2">
    <location>
        <begin position="363"/>
        <end position="383"/>
    </location>
</feature>
<dbReference type="AlphaFoldDB" id="A0A7X0FWM6"/>
<dbReference type="GO" id="GO:0032259">
    <property type="term" value="P:methylation"/>
    <property type="evidence" value="ECO:0007669"/>
    <property type="project" value="UniProtKB-KW"/>
</dbReference>
<feature type="domain" description="Methyltransferase" evidence="3">
    <location>
        <begin position="444"/>
        <end position="537"/>
    </location>
</feature>
<dbReference type="SUPFAM" id="SSF53335">
    <property type="entry name" value="S-adenosyl-L-methionine-dependent methyltransferases"/>
    <property type="match status" value="1"/>
</dbReference>
<protein>
    <submittedName>
        <fullName evidence="4">SAM-dependent methyltransferase/MFS family permease</fullName>
    </submittedName>
</protein>
<feature type="transmembrane region" description="Helical" evidence="2">
    <location>
        <begin position="277"/>
        <end position="294"/>
    </location>
</feature>
<dbReference type="GO" id="GO:0008168">
    <property type="term" value="F:methyltransferase activity"/>
    <property type="evidence" value="ECO:0007669"/>
    <property type="project" value="UniProtKB-KW"/>
</dbReference>
<dbReference type="Pfam" id="PF07690">
    <property type="entry name" value="MFS_1"/>
    <property type="match status" value="2"/>
</dbReference>
<proteinExistence type="predicted"/>
<dbReference type="GO" id="GO:0022857">
    <property type="term" value="F:transmembrane transporter activity"/>
    <property type="evidence" value="ECO:0007669"/>
    <property type="project" value="InterPro"/>
</dbReference>
<feature type="transmembrane region" description="Helical" evidence="2">
    <location>
        <begin position="245"/>
        <end position="265"/>
    </location>
</feature>
<keyword evidence="2" id="KW-0812">Transmembrane</keyword>
<dbReference type="InterPro" id="IPR011701">
    <property type="entry name" value="MFS"/>
</dbReference>
<dbReference type="Proteomes" id="UP000546324">
    <property type="component" value="Unassembled WGS sequence"/>
</dbReference>
<evidence type="ECO:0000313" key="5">
    <source>
        <dbReference type="Proteomes" id="UP000546324"/>
    </source>
</evidence>
<keyword evidence="2" id="KW-1133">Transmembrane helix</keyword>
<dbReference type="InterPro" id="IPR041698">
    <property type="entry name" value="Methyltransf_25"/>
</dbReference>
<dbReference type="PANTHER" id="PTHR23542">
    <property type="match status" value="1"/>
</dbReference>
<feature type="transmembrane region" description="Helical" evidence="2">
    <location>
        <begin position="300"/>
        <end position="322"/>
    </location>
</feature>
<reference evidence="4 5" key="1">
    <citation type="submission" date="2020-08" db="EMBL/GenBank/DDBJ databases">
        <title>Sequencing the genomes of 1000 actinobacteria strains.</title>
        <authorList>
            <person name="Klenk H.-P."/>
        </authorList>
    </citation>
    <scope>NUCLEOTIDE SEQUENCE [LARGE SCALE GENOMIC DNA]</scope>
    <source>
        <strain evidence="4 5">DSM 43675</strain>
    </source>
</reference>
<comment type="caution">
    <text evidence="4">The sequence shown here is derived from an EMBL/GenBank/DDBJ whole genome shotgun (WGS) entry which is preliminary data.</text>
</comment>
<keyword evidence="4" id="KW-0489">Methyltransferase</keyword>
<feature type="transmembrane region" description="Helical" evidence="2">
    <location>
        <begin position="20"/>
        <end position="40"/>
    </location>
</feature>
<evidence type="ECO:0000256" key="2">
    <source>
        <dbReference type="SAM" id="Phobius"/>
    </source>
</evidence>
<keyword evidence="2" id="KW-0472">Membrane</keyword>
<dbReference type="PANTHER" id="PTHR23542:SF1">
    <property type="entry name" value="MAJOR FACILITATOR SUPERFAMILY (MFS) PROFILE DOMAIN-CONTAINING PROTEIN"/>
    <property type="match status" value="1"/>
</dbReference>
<sequence>MTSSYAAVLRAPQASRTFAFAFLARLSYGTLYLSLTLAFTASTGSYAQAGGLLALLGLTVSAVSPVRAALIDRHGPRRVMAPMAAAYALVLTALAVLTSRPGAPVALLTVLVLAAGVTAPPVGVVMRTLWSTLLPDGPLLRRAYSLDTVSEELVFVTGPLLAGLLATVAAPSLGVALAALLIAAGTAGMVASPAAAPRPEPHRRAARVRAFPLAPAITATATGVILGSTGLLAVAFTQQHHQPAAVAWVEAAIGVGSTIGGLAYGALSRSAPGRARLATLACPLGLGLAAAGLAPSVAVLAAAAFAAGLFIGPTLTTAYLLADADAPPGARTRAVAWVNTALNLGAAGGTAATGAALEALPLPACYAVAAAPAALVPLVLLALPKRQQGSPPDGVTAHDRSMDDTTTHQQYWDSRYAEHHHMWSGEPNAVLVQEAAGLEPGTALDLGCGEGADAVWLARRGWRVTAVDISGVALERAAGHAEEAGVADRVDWQRRDLAASFPEGSYDLVSAQFLHSPADMPREEVLRAAAAAVAPGGTLLVVGHAGPPPWDPDAHPGVHLPTPGEVLESLALPEADWEVLRSDEHERVQTAPDGRSMTRTDNALKLRRRAR</sequence>
<feature type="transmembrane region" description="Helical" evidence="2">
    <location>
        <begin position="79"/>
        <end position="99"/>
    </location>
</feature>
<dbReference type="Gene3D" id="1.20.1250.20">
    <property type="entry name" value="MFS general substrate transporter like domains"/>
    <property type="match status" value="2"/>
</dbReference>
<dbReference type="RefSeq" id="WP_230298847.1">
    <property type="nucleotide sequence ID" value="NZ_JACHMQ010000001.1"/>
</dbReference>
<feature type="transmembrane region" description="Helical" evidence="2">
    <location>
        <begin position="334"/>
        <end position="357"/>
    </location>
</feature>
<dbReference type="CDD" id="cd02440">
    <property type="entry name" value="AdoMet_MTases"/>
    <property type="match status" value="1"/>
</dbReference>
<organism evidence="4 5">
    <name type="scientific">Actinomadura coerulea</name>
    <dbReference type="NCBI Taxonomy" id="46159"/>
    <lineage>
        <taxon>Bacteria</taxon>
        <taxon>Bacillati</taxon>
        <taxon>Actinomycetota</taxon>
        <taxon>Actinomycetes</taxon>
        <taxon>Streptosporangiales</taxon>
        <taxon>Thermomonosporaceae</taxon>
        <taxon>Actinomadura</taxon>
    </lineage>
</organism>
<evidence type="ECO:0000313" key="4">
    <source>
        <dbReference type="EMBL" id="MBB6395078.1"/>
    </source>
</evidence>
<feature type="transmembrane region" description="Helical" evidence="2">
    <location>
        <begin position="208"/>
        <end position="233"/>
    </location>
</feature>
<evidence type="ECO:0000256" key="1">
    <source>
        <dbReference type="SAM" id="MobiDB-lite"/>
    </source>
</evidence>
<dbReference type="InterPro" id="IPR029063">
    <property type="entry name" value="SAM-dependent_MTases_sf"/>
</dbReference>
<dbReference type="Pfam" id="PF13649">
    <property type="entry name" value="Methyltransf_25"/>
    <property type="match status" value="1"/>
</dbReference>
<accession>A0A7X0FWM6</accession>
<evidence type="ECO:0000259" key="3">
    <source>
        <dbReference type="Pfam" id="PF13649"/>
    </source>
</evidence>
<name>A0A7X0FWM6_9ACTN</name>
<gene>
    <name evidence="4" type="ORF">BKA00_001992</name>
</gene>
<feature type="transmembrane region" description="Helical" evidence="2">
    <location>
        <begin position="105"/>
        <end position="130"/>
    </location>
</feature>
<dbReference type="SUPFAM" id="SSF103473">
    <property type="entry name" value="MFS general substrate transporter"/>
    <property type="match status" value="1"/>
</dbReference>
<dbReference type="Gene3D" id="3.40.50.150">
    <property type="entry name" value="Vaccinia Virus protein VP39"/>
    <property type="match status" value="1"/>
</dbReference>
<dbReference type="EMBL" id="JACHMQ010000001">
    <property type="protein sequence ID" value="MBB6395078.1"/>
    <property type="molecule type" value="Genomic_DNA"/>
</dbReference>
<keyword evidence="4" id="KW-0808">Transferase</keyword>
<feature type="region of interest" description="Disordered" evidence="1">
    <location>
        <begin position="585"/>
        <end position="611"/>
    </location>
</feature>
<dbReference type="InterPro" id="IPR036259">
    <property type="entry name" value="MFS_trans_sf"/>
</dbReference>
<keyword evidence="5" id="KW-1185">Reference proteome</keyword>